<dbReference type="EMBL" id="QZKI01000023">
    <property type="protein sequence ID" value="RJP73799.1"/>
    <property type="molecule type" value="Genomic_DNA"/>
</dbReference>
<feature type="domain" description="LysM" evidence="9">
    <location>
        <begin position="116"/>
        <end position="164"/>
    </location>
</feature>
<sequence length="476" mass="53751">MLWYNLSLEKGGTILKEYRVRNLPISNLKWVSGRLRLLFKKPIRKESLLLAGPILYFLVFVLILQGRPSPLPREHSSALENQQDSSAPIVEETVVEEASDSTIEDAEPPPSYENSVEITIEKGDNLFDILRRNGLSPSQIHELVAVSKPIHNLGRLRRGQTLMLTFDTRDARILRFETDIDGENRLIAQLDGEELRARKEAIEFDIYHEVVSGTINDSLFLAADRVGLAPPMILDLAEIFAWDIDFSVDIWAEDTFRILFEKKYLNGNFASNGRILAAEIVSRGHPFAAYYFQDSDGRTDYYDAEGHSLRKAFLKSPLNYKYISSRFSRSRLHPILKIYRPHLGVDYAAPTGTPIRTVGDGTIVYAGWKNGYGRYVKIRHNQTYSTTYGHLQRFGKGIKSGKRVTQGQVIGYVGSSGLATGPHLDFRMAKNGKFINPLTTNIPDADPVRDEDLPAFSKIVAEFARELGQRDLDTTI</sequence>
<keyword evidence="5" id="KW-0378">Hydrolase</keyword>
<dbReference type="PROSITE" id="PS51782">
    <property type="entry name" value="LYSM"/>
    <property type="match status" value="1"/>
</dbReference>
<feature type="transmembrane region" description="Helical" evidence="8">
    <location>
        <begin position="48"/>
        <end position="66"/>
    </location>
</feature>
<comment type="subcellular location">
    <subcellularLocation>
        <location evidence="2">Cell envelope</location>
    </subcellularLocation>
</comment>
<dbReference type="GO" id="GO:0006508">
    <property type="term" value="P:proteolysis"/>
    <property type="evidence" value="ECO:0007669"/>
    <property type="project" value="UniProtKB-KW"/>
</dbReference>
<evidence type="ECO:0000256" key="5">
    <source>
        <dbReference type="ARBA" id="ARBA00022801"/>
    </source>
</evidence>
<dbReference type="InterPro" id="IPR050570">
    <property type="entry name" value="Cell_wall_metabolism_enzyme"/>
</dbReference>
<evidence type="ECO:0000259" key="9">
    <source>
        <dbReference type="PROSITE" id="PS51782"/>
    </source>
</evidence>
<organism evidence="10 11">
    <name type="scientific">Candidatus Abyssobacteria bacterium SURF_17</name>
    <dbReference type="NCBI Taxonomy" id="2093361"/>
    <lineage>
        <taxon>Bacteria</taxon>
        <taxon>Pseudomonadati</taxon>
        <taxon>Candidatus Hydrogenedentota</taxon>
        <taxon>Candidatus Abyssobacteria</taxon>
    </lineage>
</organism>
<keyword evidence="8" id="KW-0472">Membrane</keyword>
<evidence type="ECO:0000256" key="1">
    <source>
        <dbReference type="ARBA" id="ARBA00001947"/>
    </source>
</evidence>
<dbReference type="SUPFAM" id="SSF51261">
    <property type="entry name" value="Duplicated hybrid motif"/>
    <property type="match status" value="1"/>
</dbReference>
<reference evidence="10 11" key="1">
    <citation type="journal article" date="2017" name="ISME J.">
        <title>Energy and carbon metabolisms in a deep terrestrial subsurface fluid microbial community.</title>
        <authorList>
            <person name="Momper L."/>
            <person name="Jungbluth S.P."/>
            <person name="Lee M.D."/>
            <person name="Amend J.P."/>
        </authorList>
    </citation>
    <scope>NUCLEOTIDE SEQUENCE [LARGE SCALE GENOMIC DNA]</scope>
    <source>
        <strain evidence="10">SURF_17</strain>
    </source>
</reference>
<dbReference type="Gene3D" id="2.70.70.10">
    <property type="entry name" value="Glucose Permease (Domain IIA)"/>
    <property type="match status" value="1"/>
</dbReference>
<evidence type="ECO:0000256" key="3">
    <source>
        <dbReference type="ARBA" id="ARBA00022670"/>
    </source>
</evidence>
<evidence type="ECO:0000256" key="6">
    <source>
        <dbReference type="ARBA" id="ARBA00022833"/>
    </source>
</evidence>
<dbReference type="Pfam" id="PF19425">
    <property type="entry name" value="Csd3_N2"/>
    <property type="match status" value="1"/>
</dbReference>
<dbReference type="InterPro" id="IPR011055">
    <property type="entry name" value="Dup_hybrid_motif"/>
</dbReference>
<dbReference type="PANTHER" id="PTHR21666:SF288">
    <property type="entry name" value="CELL DIVISION PROTEIN YTFB"/>
    <property type="match status" value="1"/>
</dbReference>
<dbReference type="InterPro" id="IPR016047">
    <property type="entry name" value="M23ase_b-sheet_dom"/>
</dbReference>
<dbReference type="InterPro" id="IPR018392">
    <property type="entry name" value="LysM"/>
</dbReference>
<keyword evidence="7" id="KW-0482">Metalloprotease</keyword>
<dbReference type="PANTHER" id="PTHR21666">
    <property type="entry name" value="PEPTIDASE-RELATED"/>
    <property type="match status" value="1"/>
</dbReference>
<name>A0A419F5R9_9BACT</name>
<dbReference type="GO" id="GO:0004222">
    <property type="term" value="F:metalloendopeptidase activity"/>
    <property type="evidence" value="ECO:0007669"/>
    <property type="project" value="TreeGrafter"/>
</dbReference>
<keyword evidence="6" id="KW-0862">Zinc</keyword>
<keyword evidence="4" id="KW-0479">Metal-binding</keyword>
<evidence type="ECO:0000313" key="10">
    <source>
        <dbReference type="EMBL" id="RJP73799.1"/>
    </source>
</evidence>
<dbReference type="Proteomes" id="UP000285961">
    <property type="component" value="Unassembled WGS sequence"/>
</dbReference>
<dbReference type="Gene3D" id="3.10.450.350">
    <property type="match status" value="2"/>
</dbReference>
<comment type="caution">
    <text evidence="10">The sequence shown here is derived from an EMBL/GenBank/DDBJ whole genome shotgun (WGS) entry which is preliminary data.</text>
</comment>
<keyword evidence="3" id="KW-0645">Protease</keyword>
<evidence type="ECO:0000256" key="8">
    <source>
        <dbReference type="SAM" id="Phobius"/>
    </source>
</evidence>
<proteinExistence type="predicted"/>
<keyword evidence="8" id="KW-0812">Transmembrane</keyword>
<protein>
    <recommendedName>
        <fullName evidence="9">LysM domain-containing protein</fullName>
    </recommendedName>
</protein>
<keyword evidence="8" id="KW-1133">Transmembrane helix</keyword>
<dbReference type="InterPro" id="IPR054512">
    <property type="entry name" value="NMB0315-like_N"/>
</dbReference>
<dbReference type="GO" id="GO:0030313">
    <property type="term" value="C:cell envelope"/>
    <property type="evidence" value="ECO:0007669"/>
    <property type="project" value="UniProtKB-SubCell"/>
</dbReference>
<dbReference type="GO" id="GO:0046872">
    <property type="term" value="F:metal ion binding"/>
    <property type="evidence" value="ECO:0007669"/>
    <property type="project" value="UniProtKB-KW"/>
</dbReference>
<dbReference type="Pfam" id="PF22310">
    <property type="entry name" value="NMB0315_dom_I"/>
    <property type="match status" value="1"/>
</dbReference>
<gene>
    <name evidence="10" type="ORF">C4532_03810</name>
</gene>
<dbReference type="CDD" id="cd12797">
    <property type="entry name" value="M23_peptidase"/>
    <property type="match status" value="1"/>
</dbReference>
<comment type="cofactor">
    <cofactor evidence="1">
        <name>Zn(2+)</name>
        <dbReference type="ChEBI" id="CHEBI:29105"/>
    </cofactor>
</comment>
<dbReference type="InterPro" id="IPR045834">
    <property type="entry name" value="Csd3_N2"/>
</dbReference>
<accession>A0A419F5R9</accession>
<evidence type="ECO:0000313" key="11">
    <source>
        <dbReference type="Proteomes" id="UP000285961"/>
    </source>
</evidence>
<dbReference type="Pfam" id="PF01551">
    <property type="entry name" value="Peptidase_M23"/>
    <property type="match status" value="1"/>
</dbReference>
<evidence type="ECO:0000256" key="4">
    <source>
        <dbReference type="ARBA" id="ARBA00022723"/>
    </source>
</evidence>
<dbReference type="AlphaFoldDB" id="A0A419F5R9"/>
<evidence type="ECO:0000256" key="2">
    <source>
        <dbReference type="ARBA" id="ARBA00004196"/>
    </source>
</evidence>
<evidence type="ECO:0000256" key="7">
    <source>
        <dbReference type="ARBA" id="ARBA00023049"/>
    </source>
</evidence>